<protein>
    <submittedName>
        <fullName evidence="1">Uncharacterized protein</fullName>
    </submittedName>
</protein>
<dbReference type="EMBL" id="JAUKUD010000007">
    <property type="protein sequence ID" value="KAK0738027.1"/>
    <property type="molecule type" value="Genomic_DNA"/>
</dbReference>
<gene>
    <name evidence="1" type="ORF">B0T18DRAFT_492107</name>
</gene>
<keyword evidence="2" id="KW-1185">Reference proteome</keyword>
<reference evidence="1" key="1">
    <citation type="submission" date="2023-06" db="EMBL/GenBank/DDBJ databases">
        <title>Genome-scale phylogeny and comparative genomics of the fungal order Sordariales.</title>
        <authorList>
            <consortium name="Lawrence Berkeley National Laboratory"/>
            <person name="Hensen N."/>
            <person name="Bonometti L."/>
            <person name="Westerberg I."/>
            <person name="Brannstrom I.O."/>
            <person name="Guillou S."/>
            <person name="Cros-Aarteil S."/>
            <person name="Calhoun S."/>
            <person name="Haridas S."/>
            <person name="Kuo A."/>
            <person name="Mondo S."/>
            <person name="Pangilinan J."/>
            <person name="Riley R."/>
            <person name="LaButti K."/>
            <person name="Andreopoulos B."/>
            <person name="Lipzen A."/>
            <person name="Chen C."/>
            <person name="Yanf M."/>
            <person name="Daum C."/>
            <person name="Ng V."/>
            <person name="Clum A."/>
            <person name="Steindorff A."/>
            <person name="Ohm R."/>
            <person name="Martin F."/>
            <person name="Silar P."/>
            <person name="Natvig D."/>
            <person name="Lalanne C."/>
            <person name="Gautier V."/>
            <person name="Ament-velasquez S.L."/>
            <person name="Kruys A."/>
            <person name="Hutchinson M.I."/>
            <person name="Powell A.J."/>
            <person name="Barry K."/>
            <person name="Miller A.N."/>
            <person name="Grigoriev I.V."/>
            <person name="Debuchy R."/>
            <person name="Gladieux P."/>
            <person name="Thoren M.H."/>
            <person name="Johannesson H."/>
        </authorList>
    </citation>
    <scope>NUCLEOTIDE SEQUENCE</scope>
    <source>
        <strain evidence="1">SMH3187-1</strain>
    </source>
</reference>
<comment type="caution">
    <text evidence="1">The sequence shown here is derived from an EMBL/GenBank/DDBJ whole genome shotgun (WGS) entry which is preliminary data.</text>
</comment>
<name>A0AA40BPG7_9PEZI</name>
<sequence length="178" mass="18857">MGASMLCRSRWCGGLDSLVLMCAHDAQQRLPAGAGIDLMSSQPDGLANRGRFRAPGFPRAARYSFGVAEHNIKPENSRTGDTGTCHSPVLIVVHGGRAAGPDGDPHAMSAIETHAPGVMRTAQLSPPNTAFNHYGGSPCRLPSQPDAIRIPVQHVDGSREPSAWTPGGIKAPKRWTSF</sequence>
<evidence type="ECO:0000313" key="1">
    <source>
        <dbReference type="EMBL" id="KAK0738027.1"/>
    </source>
</evidence>
<proteinExistence type="predicted"/>
<dbReference type="AlphaFoldDB" id="A0AA40BPG7"/>
<accession>A0AA40BPG7</accession>
<organism evidence="1 2">
    <name type="scientific">Schizothecium vesticola</name>
    <dbReference type="NCBI Taxonomy" id="314040"/>
    <lineage>
        <taxon>Eukaryota</taxon>
        <taxon>Fungi</taxon>
        <taxon>Dikarya</taxon>
        <taxon>Ascomycota</taxon>
        <taxon>Pezizomycotina</taxon>
        <taxon>Sordariomycetes</taxon>
        <taxon>Sordariomycetidae</taxon>
        <taxon>Sordariales</taxon>
        <taxon>Schizotheciaceae</taxon>
        <taxon>Schizothecium</taxon>
    </lineage>
</organism>
<dbReference type="Proteomes" id="UP001172155">
    <property type="component" value="Unassembled WGS sequence"/>
</dbReference>
<evidence type="ECO:0000313" key="2">
    <source>
        <dbReference type="Proteomes" id="UP001172155"/>
    </source>
</evidence>